<proteinExistence type="predicted"/>
<name>A0AAW0FWJ4_9APHY</name>
<comment type="caution">
    <text evidence="1">The sequence shown here is derived from an EMBL/GenBank/DDBJ whole genome shotgun (WGS) entry which is preliminary data.</text>
</comment>
<accession>A0AAW0FWJ4</accession>
<protein>
    <submittedName>
        <fullName evidence="1">Uncharacterized protein</fullName>
    </submittedName>
</protein>
<reference evidence="1 2" key="1">
    <citation type="submission" date="2022-09" db="EMBL/GenBank/DDBJ databases">
        <authorList>
            <person name="Palmer J.M."/>
        </authorList>
    </citation>
    <scope>NUCLEOTIDE SEQUENCE [LARGE SCALE GENOMIC DNA]</scope>
    <source>
        <strain evidence="1 2">DSM 7382</strain>
    </source>
</reference>
<organism evidence="1 2">
    <name type="scientific">Cerrena zonata</name>
    <dbReference type="NCBI Taxonomy" id="2478898"/>
    <lineage>
        <taxon>Eukaryota</taxon>
        <taxon>Fungi</taxon>
        <taxon>Dikarya</taxon>
        <taxon>Basidiomycota</taxon>
        <taxon>Agaricomycotina</taxon>
        <taxon>Agaricomycetes</taxon>
        <taxon>Polyporales</taxon>
        <taxon>Cerrenaceae</taxon>
        <taxon>Cerrena</taxon>
    </lineage>
</organism>
<evidence type="ECO:0000313" key="1">
    <source>
        <dbReference type="EMBL" id="KAK7683270.1"/>
    </source>
</evidence>
<evidence type="ECO:0000313" key="2">
    <source>
        <dbReference type="Proteomes" id="UP001385951"/>
    </source>
</evidence>
<sequence length="315" mass="35793">MRIRGHAAKLNKGKSYMPNSIILYCLSANTVSSARVNSNATNLSSNELDQRYRNYGPIPRTCFYSMAALETHIARVRGTMLDIKTVYRSFFESQIRHHQVLDDDIYDLILMRRVDADQCALDALLAPPVLSVAALTPSFGKKMVLNLMRAEEREILTLFDEFLCLPFARALLGTIFEASVHQKLTRGYVLTIRPMVRLENEPDSATIHQWHTRHSPLLGPLEQKRQVTSSYTILPPSLTISTYNYDEELTVLTGYYYLLIGPADIGLDSFLLHKDDRGDDTLYPFRTSLADNYNIDASFLACLEKCQDIPTDRSK</sequence>
<keyword evidence="2" id="KW-1185">Reference proteome</keyword>
<dbReference type="AlphaFoldDB" id="A0AAW0FWJ4"/>
<dbReference type="Proteomes" id="UP001385951">
    <property type="component" value="Unassembled WGS sequence"/>
</dbReference>
<gene>
    <name evidence="1" type="ORF">QCA50_013532</name>
</gene>
<dbReference type="EMBL" id="JASBNA010000031">
    <property type="protein sequence ID" value="KAK7683270.1"/>
    <property type="molecule type" value="Genomic_DNA"/>
</dbReference>